<dbReference type="InterPro" id="IPR005174">
    <property type="entry name" value="KIB1-4_b-propeller"/>
</dbReference>
<feature type="domain" description="KIB1-4 beta-propeller" evidence="1">
    <location>
        <begin position="23"/>
        <end position="262"/>
    </location>
</feature>
<gene>
    <name evidence="2" type="ORF">LUZ62_015886</name>
</gene>
<dbReference type="PANTHER" id="PTHR44259">
    <property type="entry name" value="OS07G0183000 PROTEIN-RELATED"/>
    <property type="match status" value="1"/>
</dbReference>
<comment type="caution">
    <text evidence="2">The sequence shown here is derived from an EMBL/GenBank/DDBJ whole genome shotgun (WGS) entry which is preliminary data.</text>
</comment>
<organism evidence="2 3">
    <name type="scientific">Rhynchospora pubera</name>
    <dbReference type="NCBI Taxonomy" id="906938"/>
    <lineage>
        <taxon>Eukaryota</taxon>
        <taxon>Viridiplantae</taxon>
        <taxon>Streptophyta</taxon>
        <taxon>Embryophyta</taxon>
        <taxon>Tracheophyta</taxon>
        <taxon>Spermatophyta</taxon>
        <taxon>Magnoliopsida</taxon>
        <taxon>Liliopsida</taxon>
        <taxon>Poales</taxon>
        <taxon>Cyperaceae</taxon>
        <taxon>Cyperoideae</taxon>
        <taxon>Rhynchosporeae</taxon>
        <taxon>Rhynchospora</taxon>
    </lineage>
</organism>
<keyword evidence="3" id="KW-1185">Reference proteome</keyword>
<accession>A0AAV8GGH1</accession>
<evidence type="ECO:0000313" key="2">
    <source>
        <dbReference type="EMBL" id="KAJ4803320.1"/>
    </source>
</evidence>
<protein>
    <submittedName>
        <fullName evidence="2">F-box protein skip23</fullName>
    </submittedName>
</protein>
<proteinExistence type="predicted"/>
<dbReference type="EMBL" id="JAMFTS010000001">
    <property type="protein sequence ID" value="KAJ4803320.1"/>
    <property type="molecule type" value="Genomic_DNA"/>
</dbReference>
<evidence type="ECO:0000259" key="1">
    <source>
        <dbReference type="Pfam" id="PF03478"/>
    </source>
</evidence>
<evidence type="ECO:0000313" key="3">
    <source>
        <dbReference type="Proteomes" id="UP001140206"/>
    </source>
</evidence>
<reference evidence="2" key="1">
    <citation type="submission" date="2022-08" db="EMBL/GenBank/DDBJ databases">
        <authorList>
            <person name="Marques A."/>
        </authorList>
    </citation>
    <scope>NUCLEOTIDE SEQUENCE</scope>
    <source>
        <strain evidence="2">RhyPub2mFocal</strain>
        <tissue evidence="2">Leaves</tissue>
    </source>
</reference>
<dbReference type="AlphaFoldDB" id="A0AAV8GGH1"/>
<dbReference type="InterPro" id="IPR050942">
    <property type="entry name" value="F-box_BR-signaling"/>
</dbReference>
<name>A0AAV8GGH1_9POAL</name>
<dbReference type="Pfam" id="PF03478">
    <property type="entry name" value="Beta-prop_KIB1-4"/>
    <property type="match status" value="1"/>
</dbReference>
<dbReference type="Proteomes" id="UP001140206">
    <property type="component" value="Chromosome 1"/>
</dbReference>
<sequence length="316" mass="35770">MASVSSTTSGSRRCTSFTSQRLSTCSICCGSYRGWLLLMATATQGEEVFLLNPLTRARVPLPPVATLLKCLNDDSYLSEPHDSSSSYMIFFANIKVTFSADLTDPKCLIMLKFSSSRGCAVIYCQVGDSCWTKVESPQSQNFSIRWLEDATYYNGRFYLLYYEGIISIIELNKLKKEIVLEPELQHGEKYFLEGKLGVYLVTTQLETNKGLECKFGLYEFQEELLNFRMVTNTNNTAIFTANSSYQAVCCDEWDSLGGGSLYPVFGKVHDGVVRYNLVESTKMYEDNFKPLVSDLVEGELRVWPPMWTMCFQPSFV</sequence>